<organism evidence="3 4">
    <name type="scientific">Baekduia soli</name>
    <dbReference type="NCBI Taxonomy" id="496014"/>
    <lineage>
        <taxon>Bacteria</taxon>
        <taxon>Bacillati</taxon>
        <taxon>Actinomycetota</taxon>
        <taxon>Thermoleophilia</taxon>
        <taxon>Solirubrobacterales</taxon>
        <taxon>Baekduiaceae</taxon>
        <taxon>Baekduia</taxon>
    </lineage>
</organism>
<dbReference type="RefSeq" id="WP_146915858.1">
    <property type="nucleotide sequence ID" value="NZ_CP042430.1"/>
</dbReference>
<dbReference type="Gene3D" id="3.40.50.620">
    <property type="entry name" value="HUPs"/>
    <property type="match status" value="1"/>
</dbReference>
<gene>
    <name evidence="3" type="ORF">FSW04_02405</name>
</gene>
<proteinExistence type="inferred from homology"/>
<keyword evidence="4" id="KW-1185">Reference proteome</keyword>
<dbReference type="EMBL" id="CP042430">
    <property type="protein sequence ID" value="QEC46540.1"/>
    <property type="molecule type" value="Genomic_DNA"/>
</dbReference>
<dbReference type="PRINTS" id="PR01438">
    <property type="entry name" value="UNVRSLSTRESS"/>
</dbReference>
<dbReference type="KEGG" id="bsol:FSW04_02405"/>
<dbReference type="CDD" id="cd00293">
    <property type="entry name" value="USP-like"/>
    <property type="match status" value="1"/>
</dbReference>
<dbReference type="Proteomes" id="UP000321805">
    <property type="component" value="Chromosome"/>
</dbReference>
<protein>
    <submittedName>
        <fullName evidence="3">Universal stress protein</fullName>
    </submittedName>
</protein>
<sequence length="161" mass="16636">MILLCYDGSDDAKAAIERAGVLFGGRPATVLAVWEPLVETLARSGAGFGYGSGTLDFEAIDRETEQAALARAQEGVELATAAGLNAQPRARSRSMAIADAILDEADDVAADAIVLGTRGLGGLKSLMLGSVSHALLQHADRPVMVVPSAEVAAQRAAHRRG</sequence>
<dbReference type="SUPFAM" id="SSF52402">
    <property type="entry name" value="Adenine nucleotide alpha hydrolases-like"/>
    <property type="match status" value="1"/>
</dbReference>
<accession>A0A5B8U0T0</accession>
<dbReference type="InterPro" id="IPR014729">
    <property type="entry name" value="Rossmann-like_a/b/a_fold"/>
</dbReference>
<dbReference type="Pfam" id="PF00582">
    <property type="entry name" value="Usp"/>
    <property type="match status" value="1"/>
</dbReference>
<comment type="similarity">
    <text evidence="1">Belongs to the universal stress protein A family.</text>
</comment>
<evidence type="ECO:0000313" key="3">
    <source>
        <dbReference type="EMBL" id="QEC46540.1"/>
    </source>
</evidence>
<feature type="domain" description="UspA" evidence="2">
    <location>
        <begin position="2"/>
        <end position="147"/>
    </location>
</feature>
<evidence type="ECO:0000259" key="2">
    <source>
        <dbReference type="Pfam" id="PF00582"/>
    </source>
</evidence>
<dbReference type="OrthoDB" id="3473874at2"/>
<dbReference type="PANTHER" id="PTHR46268">
    <property type="entry name" value="STRESS RESPONSE PROTEIN NHAX"/>
    <property type="match status" value="1"/>
</dbReference>
<reference evidence="3 4" key="1">
    <citation type="journal article" date="2018" name="J. Microbiol.">
        <title>Baekduia soli gen. nov., sp. nov., a novel bacterium isolated from the soil of Baekdu Mountain and proposal of a novel family name, Baekduiaceae fam. nov.</title>
        <authorList>
            <person name="An D.S."/>
            <person name="Siddiqi M.Z."/>
            <person name="Kim K.H."/>
            <person name="Yu H.S."/>
            <person name="Im W.T."/>
        </authorList>
    </citation>
    <scope>NUCLEOTIDE SEQUENCE [LARGE SCALE GENOMIC DNA]</scope>
    <source>
        <strain evidence="3 4">BR7-21</strain>
    </source>
</reference>
<evidence type="ECO:0000256" key="1">
    <source>
        <dbReference type="ARBA" id="ARBA00008791"/>
    </source>
</evidence>
<name>A0A5B8U0T0_9ACTN</name>
<dbReference type="InterPro" id="IPR006016">
    <property type="entry name" value="UspA"/>
</dbReference>
<dbReference type="InterPro" id="IPR006015">
    <property type="entry name" value="Universal_stress_UspA"/>
</dbReference>
<dbReference type="PANTHER" id="PTHR46268:SF6">
    <property type="entry name" value="UNIVERSAL STRESS PROTEIN UP12"/>
    <property type="match status" value="1"/>
</dbReference>
<dbReference type="AlphaFoldDB" id="A0A5B8U0T0"/>
<evidence type="ECO:0000313" key="4">
    <source>
        <dbReference type="Proteomes" id="UP000321805"/>
    </source>
</evidence>